<keyword evidence="2" id="KW-0378">Hydrolase</keyword>
<feature type="domain" description="Epoxide hydrolase N-terminal" evidence="4">
    <location>
        <begin position="7"/>
        <end position="122"/>
    </location>
</feature>
<feature type="active site" description="Proton acceptor" evidence="3">
    <location>
        <position position="384"/>
    </location>
</feature>
<evidence type="ECO:0000259" key="4">
    <source>
        <dbReference type="Pfam" id="PF06441"/>
    </source>
</evidence>
<dbReference type="Gene3D" id="3.40.50.1820">
    <property type="entry name" value="alpha/beta hydrolase"/>
    <property type="match status" value="1"/>
</dbReference>
<evidence type="ECO:0000313" key="6">
    <source>
        <dbReference type="Proteomes" id="UP001342314"/>
    </source>
</evidence>
<dbReference type="PANTHER" id="PTHR21661:SF79">
    <property type="entry name" value="EPOXIDE HYDROLASE"/>
    <property type="match status" value="1"/>
</dbReference>
<evidence type="ECO:0000313" key="5">
    <source>
        <dbReference type="EMBL" id="GJN88688.1"/>
    </source>
</evidence>
<evidence type="ECO:0000256" key="2">
    <source>
        <dbReference type="ARBA" id="ARBA00022801"/>
    </source>
</evidence>
<gene>
    <name evidence="5" type="ORF">Rhopal_001654-T1</name>
</gene>
<dbReference type="PIRSF" id="PIRSF001112">
    <property type="entry name" value="Epoxide_hydrolase"/>
    <property type="match status" value="1"/>
</dbReference>
<evidence type="ECO:0000256" key="3">
    <source>
        <dbReference type="PIRSR" id="PIRSR001112-1"/>
    </source>
</evidence>
<name>A0AAV5GJ24_9BASI</name>
<evidence type="ECO:0000256" key="1">
    <source>
        <dbReference type="ARBA" id="ARBA00010088"/>
    </source>
</evidence>
<comment type="similarity">
    <text evidence="1">Belongs to the peptidase S33 family.</text>
</comment>
<feature type="active site" description="Nucleophile" evidence="3">
    <location>
        <position position="188"/>
    </location>
</feature>
<comment type="caution">
    <text evidence="5">The sequence shown here is derived from an EMBL/GenBank/DDBJ whole genome shotgun (WGS) entry which is preliminary data.</text>
</comment>
<dbReference type="GO" id="GO:0097176">
    <property type="term" value="P:epoxide metabolic process"/>
    <property type="evidence" value="ECO:0007669"/>
    <property type="project" value="TreeGrafter"/>
</dbReference>
<protein>
    <recommendedName>
        <fullName evidence="4">Epoxide hydrolase N-terminal domain-containing protein</fullName>
    </recommendedName>
</protein>
<dbReference type="Proteomes" id="UP001342314">
    <property type="component" value="Unassembled WGS sequence"/>
</dbReference>
<accession>A0AAV5GJ24</accession>
<organism evidence="5 6">
    <name type="scientific">Rhodotorula paludigena</name>
    <dbReference type="NCBI Taxonomy" id="86838"/>
    <lineage>
        <taxon>Eukaryota</taxon>
        <taxon>Fungi</taxon>
        <taxon>Dikarya</taxon>
        <taxon>Basidiomycota</taxon>
        <taxon>Pucciniomycotina</taxon>
        <taxon>Microbotryomycetes</taxon>
        <taxon>Sporidiobolales</taxon>
        <taxon>Sporidiobolaceae</taxon>
        <taxon>Rhodotorula</taxon>
    </lineage>
</organism>
<sequence>MPTLVVEPFVPTFAASDVADLHSRLDHARWPEQETCPLDDDAAEQKSPFSWGRGPSLELMKELARGWREFDLGAAQTRWRSFKHYKAKIEGFTIHFIHERSSRPNAFPLILCHGWPGGFFEFLHTIKGLTEPDDPAAPAFDVVIPSMPGYAWSSAPTTAKWTMQDTSRLYNELMLGLGYDKYAAQGGDWGSITARCLGSLHPEHCIAVHLNYCPVFPALTGESPQGLRLYYNWMPSFVLGAKRQRELENALAYLEKGHAYDAMQMLTPRTPAYGLNDSPIGLLAWIGEKMLPGIDGAEGKPDATLTRDALFLAVSIYWFTGAIGTSFLPYALNPNFLTYLSDPTFHLPNFALSSFPEEILLPTRRDAGKTGALRWYKEAEEGGHFAALEQPKVFVEHLREAMGVLLAK</sequence>
<dbReference type="AlphaFoldDB" id="A0AAV5GJ24"/>
<dbReference type="SUPFAM" id="SSF53474">
    <property type="entry name" value="alpha/beta-Hydrolases"/>
    <property type="match status" value="1"/>
</dbReference>
<keyword evidence="6" id="KW-1185">Reference proteome</keyword>
<dbReference type="Pfam" id="PF06441">
    <property type="entry name" value="EHN"/>
    <property type="match status" value="1"/>
</dbReference>
<feature type="active site" description="Proton donor" evidence="3">
    <location>
        <position position="330"/>
    </location>
</feature>
<dbReference type="InterPro" id="IPR029058">
    <property type="entry name" value="AB_hydrolase_fold"/>
</dbReference>
<dbReference type="EMBL" id="BQKY01000003">
    <property type="protein sequence ID" value="GJN88688.1"/>
    <property type="molecule type" value="Genomic_DNA"/>
</dbReference>
<dbReference type="InterPro" id="IPR010497">
    <property type="entry name" value="Epoxide_hydro_N"/>
</dbReference>
<proteinExistence type="inferred from homology"/>
<dbReference type="InterPro" id="IPR000639">
    <property type="entry name" value="Epox_hydrolase-like"/>
</dbReference>
<reference evidence="5 6" key="1">
    <citation type="submission" date="2021-12" db="EMBL/GenBank/DDBJ databases">
        <title>High titer production of polyol ester of fatty acids by Rhodotorula paludigena BS15 towards product separation-free biomass refinery.</title>
        <authorList>
            <person name="Mano J."/>
            <person name="Ono H."/>
            <person name="Tanaka T."/>
            <person name="Naito K."/>
            <person name="Sushida H."/>
            <person name="Ike M."/>
            <person name="Tokuyasu K."/>
            <person name="Kitaoka M."/>
        </authorList>
    </citation>
    <scope>NUCLEOTIDE SEQUENCE [LARGE SCALE GENOMIC DNA]</scope>
    <source>
        <strain evidence="5 6">BS15</strain>
    </source>
</reference>
<dbReference type="GO" id="GO:0004301">
    <property type="term" value="F:epoxide hydrolase activity"/>
    <property type="evidence" value="ECO:0007669"/>
    <property type="project" value="TreeGrafter"/>
</dbReference>
<dbReference type="PANTHER" id="PTHR21661">
    <property type="entry name" value="EPOXIDE HYDROLASE 1-RELATED"/>
    <property type="match status" value="1"/>
</dbReference>
<dbReference type="PRINTS" id="PR00412">
    <property type="entry name" value="EPOXHYDRLASE"/>
</dbReference>
<dbReference type="InterPro" id="IPR016292">
    <property type="entry name" value="Epoxide_hydrolase"/>
</dbReference>